<keyword evidence="1" id="KW-1133">Transmembrane helix</keyword>
<evidence type="ECO:0000313" key="3">
    <source>
        <dbReference type="Proteomes" id="UP001190700"/>
    </source>
</evidence>
<protein>
    <recommendedName>
        <fullName evidence="4">Transmembrane protein</fullName>
    </recommendedName>
</protein>
<evidence type="ECO:0000313" key="2">
    <source>
        <dbReference type="EMBL" id="KAK3258100.1"/>
    </source>
</evidence>
<comment type="caution">
    <text evidence="2">The sequence shown here is derived from an EMBL/GenBank/DDBJ whole genome shotgun (WGS) entry which is preliminary data.</text>
</comment>
<organism evidence="2 3">
    <name type="scientific">Cymbomonas tetramitiformis</name>
    <dbReference type="NCBI Taxonomy" id="36881"/>
    <lineage>
        <taxon>Eukaryota</taxon>
        <taxon>Viridiplantae</taxon>
        <taxon>Chlorophyta</taxon>
        <taxon>Pyramimonadophyceae</taxon>
        <taxon>Pyramimonadales</taxon>
        <taxon>Pyramimonadaceae</taxon>
        <taxon>Cymbomonas</taxon>
    </lineage>
</organism>
<feature type="transmembrane region" description="Helical" evidence="1">
    <location>
        <begin position="92"/>
        <end position="112"/>
    </location>
</feature>
<name>A0AAE0FE81_9CHLO</name>
<gene>
    <name evidence="2" type="ORF">CYMTET_32842</name>
</gene>
<evidence type="ECO:0008006" key="4">
    <source>
        <dbReference type="Google" id="ProtNLM"/>
    </source>
</evidence>
<keyword evidence="3" id="KW-1185">Reference proteome</keyword>
<accession>A0AAE0FE81</accession>
<dbReference type="EMBL" id="LGRX02019829">
    <property type="protein sequence ID" value="KAK3258100.1"/>
    <property type="molecule type" value="Genomic_DNA"/>
</dbReference>
<reference evidence="2 3" key="1">
    <citation type="journal article" date="2015" name="Genome Biol. Evol.">
        <title>Comparative Genomics of a Bacterivorous Green Alga Reveals Evolutionary Causalities and Consequences of Phago-Mixotrophic Mode of Nutrition.</title>
        <authorList>
            <person name="Burns J.A."/>
            <person name="Paasch A."/>
            <person name="Narechania A."/>
            <person name="Kim E."/>
        </authorList>
    </citation>
    <scope>NUCLEOTIDE SEQUENCE [LARGE SCALE GENOMIC DNA]</scope>
    <source>
        <strain evidence="2 3">PLY_AMNH</strain>
    </source>
</reference>
<dbReference type="Proteomes" id="UP001190700">
    <property type="component" value="Unassembled WGS sequence"/>
</dbReference>
<keyword evidence="1" id="KW-0812">Transmembrane</keyword>
<keyword evidence="1" id="KW-0472">Membrane</keyword>
<dbReference type="AlphaFoldDB" id="A0AAE0FE81"/>
<evidence type="ECO:0000256" key="1">
    <source>
        <dbReference type="SAM" id="Phobius"/>
    </source>
</evidence>
<feature type="transmembrane region" description="Helical" evidence="1">
    <location>
        <begin position="12"/>
        <end position="31"/>
    </location>
</feature>
<sequence>MELFTPLLRGSTTAAAAVGICFMVCSTLGLLTQGCGNSDEAKYHLFPDEGFSYFSHRSSCQVRVFKLLSDGGLLNFKLRKSSAHLDVHQLEGAFTALAVLAVLTALLLRRALLSAFFSARRRHWEEERVAIDHSVPTDADTQTSRSTSAKLRFYPFAFTSDDRRAHCNVSSAARPLLAVAGLFRFLRDCCLLARGERAKERPASRCLARILWEAGVSQVCSNARVAARCASSPRSGAVASHSRRFRRRTATLLLLLRCVLWDLAPRAHGHTTDVCWVWAEDGQMVTFYVGTWHPTDQITECDVYSKLNSNGEVQDCSKGSSGCKFCPLYVENEDASRKYLFSGDLTEIDTSIVESWTCRGFCPATYDNAEWTHGEYRCVGNAYCQPETSLDTAPLGAYLAFTALALATPPL</sequence>
<proteinExistence type="predicted"/>